<evidence type="ECO:0000259" key="16">
    <source>
        <dbReference type="Pfam" id="PF02563"/>
    </source>
</evidence>
<dbReference type="EMBL" id="JYFE01000027">
    <property type="protein sequence ID" value="KIT16678.1"/>
    <property type="molecule type" value="Genomic_DNA"/>
</dbReference>
<keyword evidence="13" id="KW-0998">Cell outer membrane</keyword>
<evidence type="ECO:0000256" key="15">
    <source>
        <dbReference type="SAM" id="SignalP"/>
    </source>
</evidence>
<dbReference type="PROSITE" id="PS51257">
    <property type="entry name" value="PROKAR_LIPOPROTEIN"/>
    <property type="match status" value="1"/>
</dbReference>
<feature type="domain" description="SLBB" evidence="17">
    <location>
        <begin position="168"/>
        <end position="241"/>
    </location>
</feature>
<name>A0A0D1D9V7_9RHOB</name>
<keyword evidence="7 15" id="KW-0732">Signal</keyword>
<gene>
    <name evidence="18" type="ORF">jaqu_14660</name>
</gene>
<proteinExistence type="inferred from homology"/>
<evidence type="ECO:0000313" key="19">
    <source>
        <dbReference type="Proteomes" id="UP000032232"/>
    </source>
</evidence>
<dbReference type="PANTHER" id="PTHR33619:SF3">
    <property type="entry name" value="POLYSACCHARIDE EXPORT PROTEIN GFCE-RELATED"/>
    <property type="match status" value="1"/>
</dbReference>
<dbReference type="Gene3D" id="3.30.1950.10">
    <property type="entry name" value="wza like domain"/>
    <property type="match status" value="1"/>
</dbReference>
<dbReference type="Pfam" id="PF22461">
    <property type="entry name" value="SLBB_2"/>
    <property type="match status" value="1"/>
</dbReference>
<dbReference type="GO" id="GO:0015159">
    <property type="term" value="F:polysaccharide transmembrane transporter activity"/>
    <property type="evidence" value="ECO:0007669"/>
    <property type="project" value="InterPro"/>
</dbReference>
<evidence type="ECO:0000256" key="8">
    <source>
        <dbReference type="ARBA" id="ARBA00023047"/>
    </source>
</evidence>
<accession>A0A0D1D9V7</accession>
<evidence type="ECO:0000256" key="10">
    <source>
        <dbReference type="ARBA" id="ARBA00023114"/>
    </source>
</evidence>
<dbReference type="GO" id="GO:0015288">
    <property type="term" value="F:porin activity"/>
    <property type="evidence" value="ECO:0007669"/>
    <property type="project" value="UniProtKB-KW"/>
</dbReference>
<keyword evidence="3" id="KW-0813">Transport</keyword>
<evidence type="ECO:0000313" key="18">
    <source>
        <dbReference type="EMBL" id="KIT16678.1"/>
    </source>
</evidence>
<sequence>MNGSLRAACLVVACLLSACALPRGAAIESEVVNAADAESADFSVYPVTRALLPTIAHWPVTGAKHYGWITASAGSSSRIIRAGDVIDIIVWDASENSLLVAPEQRQLSLPQMRVSPAGSVFLPYVGNVQVAGNTPETARERVQDAMSAVAPSAQVQLALTEGRGNSVDLVGGVGAPGSYPMPDRNYTVLSLIAQGGGVAAGLANPQIRLVRGGSIYGTSVNRLFEEPRLDTRLQGGDKVIVEADERYFLSVGAAGRESLHPFTKDTVSAMDAVAIIGGVNDASADPAGVLILREYPRAALSAGQRGPLKQRVVFTLDLTEADGLFSARNFPIYSGDVIYVTESPIGGVRTVFGLIGTTFGLARQVSQ</sequence>
<dbReference type="InterPro" id="IPR054765">
    <property type="entry name" value="SLBB_dom"/>
</dbReference>
<dbReference type="InterPro" id="IPR003715">
    <property type="entry name" value="Poly_export_N"/>
</dbReference>
<keyword evidence="14" id="KW-0449">Lipoprotein</keyword>
<evidence type="ECO:0000256" key="12">
    <source>
        <dbReference type="ARBA" id="ARBA00023139"/>
    </source>
</evidence>
<dbReference type="RefSeq" id="WP_043918305.1">
    <property type="nucleotide sequence ID" value="NZ_FZPF01000001.1"/>
</dbReference>
<evidence type="ECO:0000256" key="6">
    <source>
        <dbReference type="ARBA" id="ARBA00022692"/>
    </source>
</evidence>
<reference evidence="18 19" key="1">
    <citation type="submission" date="2015-02" db="EMBL/GenBank/DDBJ databases">
        <title>Genome Sequence of Jannaschia aquimarina DSM28248, a member of the Roseobacter clade.</title>
        <authorList>
            <person name="Voget S."/>
            <person name="Daniel R."/>
        </authorList>
    </citation>
    <scope>NUCLEOTIDE SEQUENCE [LARGE SCALE GENOMIC DNA]</scope>
    <source>
        <strain evidence="18 19">GSW-M26</strain>
    </source>
</reference>
<keyword evidence="10" id="KW-0626">Porin</keyword>
<protein>
    <submittedName>
        <fullName evidence="18">Polysaccharide biosynthesis/export protein</fullName>
    </submittedName>
</protein>
<keyword evidence="12" id="KW-0564">Palmitate</keyword>
<evidence type="ECO:0000256" key="13">
    <source>
        <dbReference type="ARBA" id="ARBA00023237"/>
    </source>
</evidence>
<dbReference type="Proteomes" id="UP000032232">
    <property type="component" value="Unassembled WGS sequence"/>
</dbReference>
<dbReference type="Pfam" id="PF02563">
    <property type="entry name" value="Poly_export"/>
    <property type="match status" value="1"/>
</dbReference>
<feature type="signal peptide" evidence="15">
    <location>
        <begin position="1"/>
        <end position="25"/>
    </location>
</feature>
<dbReference type="Gene3D" id="3.10.560.10">
    <property type="entry name" value="Outer membrane lipoprotein wza domain like"/>
    <property type="match status" value="2"/>
</dbReference>
<dbReference type="GO" id="GO:0006811">
    <property type="term" value="P:monoatomic ion transport"/>
    <property type="evidence" value="ECO:0007669"/>
    <property type="project" value="UniProtKB-KW"/>
</dbReference>
<dbReference type="PATRIC" id="fig|935700.4.peg.1518"/>
<evidence type="ECO:0000256" key="2">
    <source>
        <dbReference type="ARBA" id="ARBA00009450"/>
    </source>
</evidence>
<dbReference type="GO" id="GO:0046930">
    <property type="term" value="C:pore complex"/>
    <property type="evidence" value="ECO:0007669"/>
    <property type="project" value="UniProtKB-KW"/>
</dbReference>
<evidence type="ECO:0000256" key="9">
    <source>
        <dbReference type="ARBA" id="ARBA00023065"/>
    </source>
</evidence>
<feature type="domain" description="Polysaccharide export protein N-terminal" evidence="16">
    <location>
        <begin position="77"/>
        <end position="157"/>
    </location>
</feature>
<evidence type="ECO:0000256" key="3">
    <source>
        <dbReference type="ARBA" id="ARBA00022448"/>
    </source>
</evidence>
<dbReference type="STRING" id="935700.jaqu_14660"/>
<evidence type="ECO:0000256" key="14">
    <source>
        <dbReference type="ARBA" id="ARBA00023288"/>
    </source>
</evidence>
<evidence type="ECO:0000256" key="11">
    <source>
        <dbReference type="ARBA" id="ARBA00023136"/>
    </source>
</evidence>
<keyword evidence="19" id="KW-1185">Reference proteome</keyword>
<keyword evidence="5" id="KW-0762">Sugar transport</keyword>
<comment type="similarity">
    <text evidence="2">Belongs to the BexD/CtrA/VexA family.</text>
</comment>
<keyword evidence="6" id="KW-0812">Transmembrane</keyword>
<feature type="chain" id="PRO_5002229024" evidence="15">
    <location>
        <begin position="26"/>
        <end position="367"/>
    </location>
</feature>
<evidence type="ECO:0000256" key="1">
    <source>
        <dbReference type="ARBA" id="ARBA00004571"/>
    </source>
</evidence>
<keyword evidence="9" id="KW-0406">Ion transport</keyword>
<dbReference type="InterPro" id="IPR049712">
    <property type="entry name" value="Poly_export"/>
</dbReference>
<keyword evidence="8" id="KW-0625">Polysaccharide transport</keyword>
<dbReference type="PANTHER" id="PTHR33619">
    <property type="entry name" value="POLYSACCHARIDE EXPORT PROTEIN GFCE-RELATED"/>
    <property type="match status" value="1"/>
</dbReference>
<organism evidence="18 19">
    <name type="scientific">Jannaschia aquimarina</name>
    <dbReference type="NCBI Taxonomy" id="935700"/>
    <lineage>
        <taxon>Bacteria</taxon>
        <taxon>Pseudomonadati</taxon>
        <taxon>Pseudomonadota</taxon>
        <taxon>Alphaproteobacteria</taxon>
        <taxon>Rhodobacterales</taxon>
        <taxon>Roseobacteraceae</taxon>
        <taxon>Jannaschia</taxon>
    </lineage>
</organism>
<evidence type="ECO:0000256" key="5">
    <source>
        <dbReference type="ARBA" id="ARBA00022597"/>
    </source>
</evidence>
<evidence type="ECO:0000256" key="7">
    <source>
        <dbReference type="ARBA" id="ARBA00022729"/>
    </source>
</evidence>
<keyword evidence="4" id="KW-1134">Transmembrane beta strand</keyword>
<comment type="caution">
    <text evidence="18">The sequence shown here is derived from an EMBL/GenBank/DDBJ whole genome shotgun (WGS) entry which is preliminary data.</text>
</comment>
<evidence type="ECO:0000256" key="4">
    <source>
        <dbReference type="ARBA" id="ARBA00022452"/>
    </source>
</evidence>
<keyword evidence="11" id="KW-0472">Membrane</keyword>
<comment type="subcellular location">
    <subcellularLocation>
        <location evidence="1">Cell outer membrane</location>
        <topology evidence="1">Multi-pass membrane protein</topology>
    </subcellularLocation>
</comment>
<evidence type="ECO:0000259" key="17">
    <source>
        <dbReference type="Pfam" id="PF22461"/>
    </source>
</evidence>
<dbReference type="GO" id="GO:0009279">
    <property type="term" value="C:cell outer membrane"/>
    <property type="evidence" value="ECO:0007669"/>
    <property type="project" value="UniProtKB-SubCell"/>
</dbReference>
<dbReference type="AlphaFoldDB" id="A0A0D1D9V7"/>
<dbReference type="OrthoDB" id="7198507at2"/>